<proteinExistence type="predicted"/>
<comment type="caution">
    <text evidence="8">The sequence shown here is derived from an EMBL/GenBank/DDBJ whole genome shotgun (WGS) entry which is preliminary data.</text>
</comment>
<dbReference type="Proteomes" id="UP001595892">
    <property type="component" value="Unassembled WGS sequence"/>
</dbReference>
<evidence type="ECO:0000256" key="3">
    <source>
        <dbReference type="ARBA" id="ARBA00022692"/>
    </source>
</evidence>
<organism evidence="8 9">
    <name type="scientific">Coralloluteibacterium thermophilum</name>
    <dbReference type="NCBI Taxonomy" id="2707049"/>
    <lineage>
        <taxon>Bacteria</taxon>
        <taxon>Pseudomonadati</taxon>
        <taxon>Pseudomonadota</taxon>
        <taxon>Gammaproteobacteria</taxon>
        <taxon>Lysobacterales</taxon>
        <taxon>Lysobacteraceae</taxon>
        <taxon>Coralloluteibacterium</taxon>
    </lineage>
</organism>
<dbReference type="EMBL" id="JBHSGG010000047">
    <property type="protein sequence ID" value="MFC4729597.1"/>
    <property type="molecule type" value="Genomic_DNA"/>
</dbReference>
<dbReference type="PANTHER" id="PTHR30213:SF1">
    <property type="entry name" value="INNER MEMBRANE PROTEIN YHJD"/>
    <property type="match status" value="1"/>
</dbReference>
<evidence type="ECO:0000256" key="4">
    <source>
        <dbReference type="ARBA" id="ARBA00022989"/>
    </source>
</evidence>
<accession>A0ABV9NMK6</accession>
<reference evidence="9" key="1">
    <citation type="journal article" date="2019" name="Int. J. Syst. Evol. Microbiol.">
        <title>The Global Catalogue of Microorganisms (GCM) 10K type strain sequencing project: providing services to taxonomists for standard genome sequencing and annotation.</title>
        <authorList>
            <consortium name="The Broad Institute Genomics Platform"/>
            <consortium name="The Broad Institute Genome Sequencing Center for Infectious Disease"/>
            <person name="Wu L."/>
            <person name="Ma J."/>
        </authorList>
    </citation>
    <scope>NUCLEOTIDE SEQUENCE [LARGE SCALE GENOMIC DNA]</scope>
    <source>
        <strain evidence="9">CGMCC 1.13574</strain>
    </source>
</reference>
<keyword evidence="2" id="KW-1003">Cell membrane</keyword>
<evidence type="ECO:0000256" key="5">
    <source>
        <dbReference type="ARBA" id="ARBA00023136"/>
    </source>
</evidence>
<sequence length="315" mass="33258">MDETANLGLFGRAKYVVMRAVAGFGEDELMTRAAAVAFYTALSLAPMLVLLLWIVTSLSPSWQDRLIEDLGELVGPQAAQALTLVIENADDAPAVGSIAGWIGLGVTLVGASAVFAQLQDALNRVWGLRAKPGRAVTAFIRARMHAIGLILTLAFLLIISLFASAVIALFVPSGTLLWRGVEALVSLCLFALVFASMYRVLPDADIAWRDTVYGALLTAALFALGKFGIGIYLDHANVGGAYGPAGSVVVLLVWVFYSTIILLLGAELTEAVAAVRGRPIRPNAHAEPVEAPPEPPPAVDTGDVPVYPAGEQRRG</sequence>
<evidence type="ECO:0000256" key="1">
    <source>
        <dbReference type="ARBA" id="ARBA00004651"/>
    </source>
</evidence>
<feature type="transmembrane region" description="Helical" evidence="7">
    <location>
        <begin position="213"/>
        <end position="233"/>
    </location>
</feature>
<evidence type="ECO:0000256" key="7">
    <source>
        <dbReference type="SAM" id="Phobius"/>
    </source>
</evidence>
<dbReference type="PANTHER" id="PTHR30213">
    <property type="entry name" value="INNER MEMBRANE PROTEIN YHJD"/>
    <property type="match status" value="1"/>
</dbReference>
<comment type="subcellular location">
    <subcellularLocation>
        <location evidence="1">Cell membrane</location>
        <topology evidence="1">Multi-pass membrane protein</topology>
    </subcellularLocation>
</comment>
<feature type="transmembrane region" description="Helical" evidence="7">
    <location>
        <begin position="183"/>
        <end position="201"/>
    </location>
</feature>
<dbReference type="RefSeq" id="WP_377005623.1">
    <property type="nucleotide sequence ID" value="NZ_JBHSGG010000047.1"/>
</dbReference>
<evidence type="ECO:0000313" key="9">
    <source>
        <dbReference type="Proteomes" id="UP001595892"/>
    </source>
</evidence>
<evidence type="ECO:0000313" key="8">
    <source>
        <dbReference type="EMBL" id="MFC4729597.1"/>
    </source>
</evidence>
<keyword evidence="4 7" id="KW-1133">Transmembrane helix</keyword>
<feature type="region of interest" description="Disordered" evidence="6">
    <location>
        <begin position="283"/>
        <end position="315"/>
    </location>
</feature>
<name>A0ABV9NMK6_9GAMM</name>
<feature type="transmembrane region" description="Helical" evidence="7">
    <location>
        <begin position="245"/>
        <end position="266"/>
    </location>
</feature>
<feature type="transmembrane region" description="Helical" evidence="7">
    <location>
        <begin position="98"/>
        <end position="118"/>
    </location>
</feature>
<dbReference type="Pfam" id="PF03631">
    <property type="entry name" value="Virul_fac_BrkB"/>
    <property type="match status" value="1"/>
</dbReference>
<dbReference type="NCBIfam" id="TIGR00765">
    <property type="entry name" value="yihY_not_rbn"/>
    <property type="match status" value="1"/>
</dbReference>
<keyword evidence="3 7" id="KW-0812">Transmembrane</keyword>
<feature type="transmembrane region" description="Helical" evidence="7">
    <location>
        <begin position="36"/>
        <end position="55"/>
    </location>
</feature>
<keyword evidence="9" id="KW-1185">Reference proteome</keyword>
<dbReference type="PIRSF" id="PIRSF035875">
    <property type="entry name" value="RNase_BN"/>
    <property type="match status" value="1"/>
</dbReference>
<feature type="transmembrane region" description="Helical" evidence="7">
    <location>
        <begin position="149"/>
        <end position="171"/>
    </location>
</feature>
<gene>
    <name evidence="8" type="ORF">ACFO3Q_15610</name>
</gene>
<protein>
    <submittedName>
        <fullName evidence="8">YihY/virulence factor BrkB family protein</fullName>
    </submittedName>
</protein>
<keyword evidence="5 7" id="KW-0472">Membrane</keyword>
<dbReference type="InterPro" id="IPR017039">
    <property type="entry name" value="Virul_fac_BrkB"/>
</dbReference>
<evidence type="ECO:0000256" key="6">
    <source>
        <dbReference type="SAM" id="MobiDB-lite"/>
    </source>
</evidence>
<evidence type="ECO:0000256" key="2">
    <source>
        <dbReference type="ARBA" id="ARBA00022475"/>
    </source>
</evidence>